<proteinExistence type="predicted"/>
<organism evidence="2 3">
    <name type="scientific">Strigops habroptila</name>
    <name type="common">Kakapo</name>
    <dbReference type="NCBI Taxonomy" id="2489341"/>
    <lineage>
        <taxon>Eukaryota</taxon>
        <taxon>Metazoa</taxon>
        <taxon>Chordata</taxon>
        <taxon>Craniata</taxon>
        <taxon>Vertebrata</taxon>
        <taxon>Euteleostomi</taxon>
        <taxon>Archelosauria</taxon>
        <taxon>Archosauria</taxon>
        <taxon>Dinosauria</taxon>
        <taxon>Saurischia</taxon>
        <taxon>Theropoda</taxon>
        <taxon>Coelurosauria</taxon>
        <taxon>Aves</taxon>
        <taxon>Neognathae</taxon>
        <taxon>Neoaves</taxon>
        <taxon>Telluraves</taxon>
        <taxon>Australaves</taxon>
        <taxon>Psittaciformes</taxon>
        <taxon>Psittacidae</taxon>
        <taxon>Strigops</taxon>
    </lineage>
</organism>
<dbReference type="AlphaFoldDB" id="A0A672TQ54"/>
<dbReference type="InParanoid" id="A0A672TQ54"/>
<name>A0A672TQ54_STRHB</name>
<reference evidence="2" key="3">
    <citation type="submission" date="2025-09" db="UniProtKB">
        <authorList>
            <consortium name="Ensembl"/>
        </authorList>
    </citation>
    <scope>IDENTIFICATION</scope>
</reference>
<sequence>MYHFQGQLEKSCSHHSISLNLTRSPATKEATYDVVTSSAVWNKPVGKKEACHGEGNKEKKTGHIGSPSKGENIPEVEALLARLRAL</sequence>
<evidence type="ECO:0000313" key="3">
    <source>
        <dbReference type="Proteomes" id="UP000472266"/>
    </source>
</evidence>
<protein>
    <submittedName>
        <fullName evidence="2">Uncharacterized protein</fullName>
    </submittedName>
</protein>
<dbReference type="OMA" id="YDMEANT"/>
<evidence type="ECO:0000313" key="2">
    <source>
        <dbReference type="Ensembl" id="ENSSHBP00005004405.1"/>
    </source>
</evidence>
<reference evidence="2 3" key="1">
    <citation type="submission" date="2019-11" db="EMBL/GenBank/DDBJ databases">
        <title>Strigops habroptila (kakapo) genome, bStrHab1, primary haplotype, v2.</title>
        <authorList>
            <person name="Jarvis E.D."/>
            <person name="Howard J."/>
            <person name="Rhie A."/>
            <person name="Phillippy A."/>
            <person name="Korlach J."/>
            <person name="Digby A."/>
            <person name="Iorns D."/>
            <person name="Eason D."/>
            <person name="Robertson B."/>
            <person name="Raemaekers T."/>
            <person name="Howe K."/>
            <person name="Lewin H."/>
            <person name="Damas J."/>
            <person name="Hastie A."/>
            <person name="Tracey A."/>
            <person name="Chow W."/>
            <person name="Fedrigo O."/>
        </authorList>
    </citation>
    <scope>NUCLEOTIDE SEQUENCE [LARGE SCALE GENOMIC DNA]</scope>
</reference>
<dbReference type="Proteomes" id="UP000472266">
    <property type="component" value="Chromosome 2"/>
</dbReference>
<dbReference type="Ensembl" id="ENSSHBT00005005370.1">
    <property type="protein sequence ID" value="ENSSHBP00005004405.1"/>
    <property type="gene ID" value="ENSSHBG00005003924.1"/>
</dbReference>
<dbReference type="GeneTree" id="ENSGT00950000185064"/>
<accession>A0A672TQ54</accession>
<feature type="compositionally biased region" description="Basic and acidic residues" evidence="1">
    <location>
        <begin position="46"/>
        <end position="61"/>
    </location>
</feature>
<keyword evidence="3" id="KW-1185">Reference proteome</keyword>
<evidence type="ECO:0000256" key="1">
    <source>
        <dbReference type="SAM" id="MobiDB-lite"/>
    </source>
</evidence>
<feature type="region of interest" description="Disordered" evidence="1">
    <location>
        <begin position="46"/>
        <end position="71"/>
    </location>
</feature>
<reference evidence="2" key="2">
    <citation type="submission" date="2025-08" db="UniProtKB">
        <authorList>
            <consortium name="Ensembl"/>
        </authorList>
    </citation>
    <scope>IDENTIFICATION</scope>
</reference>